<sequence length="186" mass="20290">METTDTTVDMEDPISPAIPEEAHSPTATSTSTRARSPTQPPGPQVLPDAPQPEPRALPTPKKRVGNLDRDQRLRVRTLRDDAGWTYAAISSKTGFTYRQIQHACTNPIPPAPGTRRGNATVEPEDRERLTEWYAANSGIHHVPWRSLQTFVPPDLRHYTIPALSTALQSGGFQRPGGGRGRGRGGG</sequence>
<keyword evidence="3" id="KW-1185">Reference proteome</keyword>
<organism evidence="2 3">
    <name type="scientific">Cephalotrichum gorgonifer</name>
    <dbReference type="NCBI Taxonomy" id="2041049"/>
    <lineage>
        <taxon>Eukaryota</taxon>
        <taxon>Fungi</taxon>
        <taxon>Dikarya</taxon>
        <taxon>Ascomycota</taxon>
        <taxon>Pezizomycotina</taxon>
        <taxon>Sordariomycetes</taxon>
        <taxon>Hypocreomycetidae</taxon>
        <taxon>Microascales</taxon>
        <taxon>Microascaceae</taxon>
        <taxon>Cephalotrichum</taxon>
    </lineage>
</organism>
<evidence type="ECO:0000313" key="2">
    <source>
        <dbReference type="EMBL" id="SPO06057.1"/>
    </source>
</evidence>
<accession>A0AAE8N718</accession>
<protein>
    <submittedName>
        <fullName evidence="2">Uncharacterized protein</fullName>
    </submittedName>
</protein>
<reference evidence="2" key="1">
    <citation type="submission" date="2018-03" db="EMBL/GenBank/DDBJ databases">
        <authorList>
            <person name="Guldener U."/>
        </authorList>
    </citation>
    <scope>NUCLEOTIDE SEQUENCE</scope>
</reference>
<evidence type="ECO:0000313" key="3">
    <source>
        <dbReference type="Proteomes" id="UP001187682"/>
    </source>
</evidence>
<name>A0AAE8N718_9PEZI</name>
<dbReference type="EMBL" id="ONZQ02000014">
    <property type="protein sequence ID" value="SPO06057.1"/>
    <property type="molecule type" value="Genomic_DNA"/>
</dbReference>
<gene>
    <name evidence="2" type="ORF">DNG_08746</name>
</gene>
<dbReference type="Proteomes" id="UP001187682">
    <property type="component" value="Unassembled WGS sequence"/>
</dbReference>
<feature type="compositionally biased region" description="Low complexity" evidence="1">
    <location>
        <begin position="24"/>
        <end position="37"/>
    </location>
</feature>
<proteinExistence type="predicted"/>
<feature type="region of interest" description="Disordered" evidence="1">
    <location>
        <begin position="1"/>
        <end position="70"/>
    </location>
</feature>
<dbReference type="AlphaFoldDB" id="A0AAE8N718"/>
<comment type="caution">
    <text evidence="2">The sequence shown here is derived from an EMBL/GenBank/DDBJ whole genome shotgun (WGS) entry which is preliminary data.</text>
</comment>
<feature type="compositionally biased region" description="Pro residues" evidence="1">
    <location>
        <begin position="38"/>
        <end position="57"/>
    </location>
</feature>
<evidence type="ECO:0000256" key="1">
    <source>
        <dbReference type="SAM" id="MobiDB-lite"/>
    </source>
</evidence>